<evidence type="ECO:0000256" key="1">
    <source>
        <dbReference type="SAM" id="MobiDB-lite"/>
    </source>
</evidence>
<dbReference type="Proteomes" id="UP001190926">
    <property type="component" value="Unassembled WGS sequence"/>
</dbReference>
<organism evidence="2 3">
    <name type="scientific">Perilla frutescens var. hirtella</name>
    <name type="common">Perilla citriodora</name>
    <name type="synonym">Perilla setoyensis</name>
    <dbReference type="NCBI Taxonomy" id="608512"/>
    <lineage>
        <taxon>Eukaryota</taxon>
        <taxon>Viridiplantae</taxon>
        <taxon>Streptophyta</taxon>
        <taxon>Embryophyta</taxon>
        <taxon>Tracheophyta</taxon>
        <taxon>Spermatophyta</taxon>
        <taxon>Magnoliopsida</taxon>
        <taxon>eudicotyledons</taxon>
        <taxon>Gunneridae</taxon>
        <taxon>Pentapetalae</taxon>
        <taxon>asterids</taxon>
        <taxon>lamiids</taxon>
        <taxon>Lamiales</taxon>
        <taxon>Lamiaceae</taxon>
        <taxon>Nepetoideae</taxon>
        <taxon>Elsholtzieae</taxon>
        <taxon>Perilla</taxon>
    </lineage>
</organism>
<dbReference type="AlphaFoldDB" id="A0AAD4JKX3"/>
<dbReference type="EMBL" id="SDAM02000036">
    <property type="protein sequence ID" value="KAH6835356.1"/>
    <property type="molecule type" value="Genomic_DNA"/>
</dbReference>
<evidence type="ECO:0008006" key="4">
    <source>
        <dbReference type="Google" id="ProtNLM"/>
    </source>
</evidence>
<accession>A0AAD4JKX3</accession>
<keyword evidence="3" id="KW-1185">Reference proteome</keyword>
<name>A0AAD4JKX3_PERFH</name>
<proteinExistence type="predicted"/>
<feature type="region of interest" description="Disordered" evidence="1">
    <location>
        <begin position="33"/>
        <end position="75"/>
    </location>
</feature>
<evidence type="ECO:0000313" key="3">
    <source>
        <dbReference type="Proteomes" id="UP001190926"/>
    </source>
</evidence>
<gene>
    <name evidence="2" type="ORF">C2S53_006100</name>
</gene>
<evidence type="ECO:0000313" key="2">
    <source>
        <dbReference type="EMBL" id="KAH6835356.1"/>
    </source>
</evidence>
<reference evidence="2 3" key="1">
    <citation type="journal article" date="2021" name="Nat. Commun.">
        <title>Incipient diploidization of the medicinal plant Perilla within 10,000 years.</title>
        <authorList>
            <person name="Zhang Y."/>
            <person name="Shen Q."/>
            <person name="Leng L."/>
            <person name="Zhang D."/>
            <person name="Chen S."/>
            <person name="Shi Y."/>
            <person name="Ning Z."/>
            <person name="Chen S."/>
        </authorList>
    </citation>
    <scope>NUCLEOTIDE SEQUENCE [LARGE SCALE GENOMIC DNA]</scope>
    <source>
        <strain evidence="3">cv. PC099</strain>
    </source>
</reference>
<protein>
    <recommendedName>
        <fullName evidence="4">CCHC-type domain-containing protein</fullName>
    </recommendedName>
</protein>
<sequence>MNLDHTDYVADCYSIEKYMQAYPCGLEPSNGSNMWSDALGDPVQPPKARKMPGMPPKKRKRDADEKNPQNPNKLKRIGLIRMICQRCQQPGHNTRTCRNEAVKKTPIEKVQKSYGAMTSEETGNIYARMPSEKRAYFVNPTTWKSNN</sequence>
<comment type="caution">
    <text evidence="2">The sequence shown here is derived from an EMBL/GenBank/DDBJ whole genome shotgun (WGS) entry which is preliminary data.</text>
</comment>